<dbReference type="EMBL" id="JAMPKM010000087">
    <property type="protein sequence ID" value="MEP0821196.1"/>
    <property type="molecule type" value="Genomic_DNA"/>
</dbReference>
<keyword evidence="3" id="KW-1185">Reference proteome</keyword>
<name>A0ABV0JJI9_9CYAN</name>
<reference evidence="2 3" key="1">
    <citation type="submission" date="2022-04" db="EMBL/GenBank/DDBJ databases">
        <title>Positive selection, recombination, and allopatry shape intraspecific diversity of widespread and dominant cyanobacteria.</title>
        <authorList>
            <person name="Wei J."/>
            <person name="Shu W."/>
            <person name="Hu C."/>
        </authorList>
    </citation>
    <scope>NUCLEOTIDE SEQUENCE [LARGE SCALE GENOMIC DNA]</scope>
    <source>
        <strain evidence="2 3">GB2-A4</strain>
    </source>
</reference>
<dbReference type="RefSeq" id="WP_190442406.1">
    <property type="nucleotide sequence ID" value="NZ_JAMPKM010000087.1"/>
</dbReference>
<accession>A0ABV0JJI9</accession>
<evidence type="ECO:0000313" key="2">
    <source>
        <dbReference type="EMBL" id="MEP0821196.1"/>
    </source>
</evidence>
<gene>
    <name evidence="2" type="ORF">NC998_29595</name>
</gene>
<proteinExistence type="predicted"/>
<sequence>MTNSSHLASNTILANLMEADTALATQEAVLTTQLEAVREKRQSLKTVIDLFSIPSATPTTTQPAKDTATSTPITVDSAAPASDTSSAPVVSASEEPVEEKSQQSRSASEPTTSTKSGRAPKAAKAGRTPKQSKNWQDYLQPAFQKTSLPAAIAAVFQQQPQELLSVAALMNAIFVDSLPQGMHTTIRHRILNILSTGAKDAIFVDSLPQGMHTTIRHRILNILSTGAKEGQWNRGQRGQYSLSRI</sequence>
<dbReference type="Proteomes" id="UP001464891">
    <property type="component" value="Unassembled WGS sequence"/>
</dbReference>
<evidence type="ECO:0000313" key="3">
    <source>
        <dbReference type="Proteomes" id="UP001464891"/>
    </source>
</evidence>
<protein>
    <submittedName>
        <fullName evidence="2">Uncharacterized protein</fullName>
    </submittedName>
</protein>
<feature type="compositionally biased region" description="Polar residues" evidence="1">
    <location>
        <begin position="103"/>
        <end position="116"/>
    </location>
</feature>
<feature type="compositionally biased region" description="Polar residues" evidence="1">
    <location>
        <begin position="55"/>
        <end position="73"/>
    </location>
</feature>
<feature type="compositionally biased region" description="Low complexity" evidence="1">
    <location>
        <begin position="74"/>
        <end position="94"/>
    </location>
</feature>
<evidence type="ECO:0000256" key="1">
    <source>
        <dbReference type="SAM" id="MobiDB-lite"/>
    </source>
</evidence>
<organism evidence="2 3">
    <name type="scientific">Trichocoleus desertorum GB2-A4</name>
    <dbReference type="NCBI Taxonomy" id="2933944"/>
    <lineage>
        <taxon>Bacteria</taxon>
        <taxon>Bacillati</taxon>
        <taxon>Cyanobacteriota</taxon>
        <taxon>Cyanophyceae</taxon>
        <taxon>Leptolyngbyales</taxon>
        <taxon>Trichocoleusaceae</taxon>
        <taxon>Trichocoleus</taxon>
    </lineage>
</organism>
<feature type="region of interest" description="Disordered" evidence="1">
    <location>
        <begin position="55"/>
        <end position="134"/>
    </location>
</feature>
<comment type="caution">
    <text evidence="2">The sequence shown here is derived from an EMBL/GenBank/DDBJ whole genome shotgun (WGS) entry which is preliminary data.</text>
</comment>